<evidence type="ECO:0000256" key="9">
    <source>
        <dbReference type="PIRSR" id="PIRSR602401-1"/>
    </source>
</evidence>
<evidence type="ECO:0000256" key="7">
    <source>
        <dbReference type="ARBA" id="ARBA00023004"/>
    </source>
</evidence>
<keyword evidence="7 9" id="KW-0408">Iron</keyword>
<accession>A0A4Y9YP12</accession>
<dbReference type="InterPro" id="IPR050121">
    <property type="entry name" value="Cytochrome_P450_monoxygenase"/>
</dbReference>
<dbReference type="Pfam" id="PF00067">
    <property type="entry name" value="p450"/>
    <property type="match status" value="1"/>
</dbReference>
<dbReference type="CDD" id="cd11069">
    <property type="entry name" value="CYP_FUM15-like"/>
    <property type="match status" value="1"/>
</dbReference>
<gene>
    <name evidence="10" type="ORF">EVJ58_g3164</name>
</gene>
<comment type="caution">
    <text evidence="10">The sequence shown here is derived from an EMBL/GenBank/DDBJ whole genome shotgun (WGS) entry which is preliminary data.</text>
</comment>
<evidence type="ECO:0000256" key="5">
    <source>
        <dbReference type="ARBA" id="ARBA00022723"/>
    </source>
</evidence>
<evidence type="ECO:0000256" key="6">
    <source>
        <dbReference type="ARBA" id="ARBA00023002"/>
    </source>
</evidence>
<proteinExistence type="inferred from homology"/>
<comment type="similarity">
    <text evidence="3">Belongs to the cytochrome P450 family.</text>
</comment>
<dbReference type="Proteomes" id="UP000298390">
    <property type="component" value="Unassembled WGS sequence"/>
</dbReference>
<dbReference type="PRINTS" id="PR00463">
    <property type="entry name" value="EP450I"/>
</dbReference>
<dbReference type="SUPFAM" id="SSF48264">
    <property type="entry name" value="Cytochrome P450"/>
    <property type="match status" value="1"/>
</dbReference>
<dbReference type="PRINTS" id="PR00385">
    <property type="entry name" value="P450"/>
</dbReference>
<protein>
    <recommendedName>
        <fullName evidence="12">Cytochrome P450</fullName>
    </recommendedName>
</protein>
<dbReference type="InterPro" id="IPR001128">
    <property type="entry name" value="Cyt_P450"/>
</dbReference>
<keyword evidence="4 9" id="KW-0349">Heme</keyword>
<dbReference type="PANTHER" id="PTHR24305">
    <property type="entry name" value="CYTOCHROME P450"/>
    <property type="match status" value="1"/>
</dbReference>
<dbReference type="InterPro" id="IPR002401">
    <property type="entry name" value="Cyt_P450_E_grp-I"/>
</dbReference>
<name>A0A4Y9YP12_9APHY</name>
<evidence type="ECO:0000256" key="8">
    <source>
        <dbReference type="ARBA" id="ARBA00023033"/>
    </source>
</evidence>
<evidence type="ECO:0008006" key="12">
    <source>
        <dbReference type="Google" id="ProtNLM"/>
    </source>
</evidence>
<keyword evidence="6" id="KW-0560">Oxidoreductase</keyword>
<evidence type="ECO:0000256" key="3">
    <source>
        <dbReference type="ARBA" id="ARBA00010617"/>
    </source>
</evidence>
<comment type="cofactor">
    <cofactor evidence="1 9">
        <name>heme</name>
        <dbReference type="ChEBI" id="CHEBI:30413"/>
    </cofactor>
</comment>
<sequence length="562" mass="62414">MHGGGAYIATPHRRESAAPLASVIVFLTLLTYVRYRITTAHLKRIPGPPADAASFWFGHLKQFFARDGADFQRHVARDYGSVVKMNGFLGSPLLYVADPKALHTILIKEELTWHETPEFIATNSIVFGANALVSTLGAHHSRQRKLLNPVFSVNHMRHMLPLFYNVVYKLRTAIESRVGNSGEPRDIDMLGWMSRTALELIGQGGLGYSLDPLVQDTTNAYGKALKSLAPGLQSLRLYRKLTVITPKIVPAWLRRAVVGMFPRGTAVHTLKEIVDTMDFQSRAIYDAKKAAFYKGDAEVVKQISEGKDIMSILMRANALADAADRLSEEEVVAQMSILIFAGMDTTSNALSRILYLLAQHPEVQEKLRQELLSAGAADGIPYDELNRLPFLDSVCRETLRVYPPVTLLFRAATEDTILPLSEPIYTTDGTRMDEIPVVKGSQVMLGFLGCNTSKAVWGEDAHEWKPERWLSPFPSSVTEARIPGVYSNIMTFLGGKRACIGFKFSEMEMKVVLSVLLTKFTFALSDRPIVWNVAAVSYPSADTYSEKPEMPLRVGLYKGTQA</sequence>
<comment type="pathway">
    <text evidence="2">Secondary metabolite biosynthesis.</text>
</comment>
<dbReference type="AlphaFoldDB" id="A0A4Y9YP12"/>
<organism evidence="10 11">
    <name type="scientific">Rhodofomes roseus</name>
    <dbReference type="NCBI Taxonomy" id="34475"/>
    <lineage>
        <taxon>Eukaryota</taxon>
        <taxon>Fungi</taxon>
        <taxon>Dikarya</taxon>
        <taxon>Basidiomycota</taxon>
        <taxon>Agaricomycotina</taxon>
        <taxon>Agaricomycetes</taxon>
        <taxon>Polyporales</taxon>
        <taxon>Rhodofomes</taxon>
    </lineage>
</organism>
<keyword evidence="8" id="KW-0503">Monooxygenase</keyword>
<dbReference type="InterPro" id="IPR036396">
    <property type="entry name" value="Cyt_P450_sf"/>
</dbReference>
<dbReference type="PANTHER" id="PTHR24305:SF166">
    <property type="entry name" value="CYTOCHROME P450 12A4, MITOCHONDRIAL-RELATED"/>
    <property type="match status" value="1"/>
</dbReference>
<dbReference type="Gene3D" id="1.10.630.10">
    <property type="entry name" value="Cytochrome P450"/>
    <property type="match status" value="1"/>
</dbReference>
<dbReference type="GO" id="GO:0016705">
    <property type="term" value="F:oxidoreductase activity, acting on paired donors, with incorporation or reduction of molecular oxygen"/>
    <property type="evidence" value="ECO:0007669"/>
    <property type="project" value="InterPro"/>
</dbReference>
<dbReference type="GO" id="GO:0004497">
    <property type="term" value="F:monooxygenase activity"/>
    <property type="evidence" value="ECO:0007669"/>
    <property type="project" value="UniProtKB-KW"/>
</dbReference>
<dbReference type="EMBL" id="SEKV01000126">
    <property type="protein sequence ID" value="TFY63580.1"/>
    <property type="molecule type" value="Genomic_DNA"/>
</dbReference>
<evidence type="ECO:0000256" key="4">
    <source>
        <dbReference type="ARBA" id="ARBA00022617"/>
    </source>
</evidence>
<feature type="binding site" description="axial binding residue" evidence="9">
    <location>
        <position position="499"/>
    </location>
    <ligand>
        <name>heme</name>
        <dbReference type="ChEBI" id="CHEBI:30413"/>
    </ligand>
    <ligandPart>
        <name>Fe</name>
        <dbReference type="ChEBI" id="CHEBI:18248"/>
    </ligandPart>
</feature>
<reference evidence="10 11" key="1">
    <citation type="submission" date="2019-01" db="EMBL/GenBank/DDBJ databases">
        <title>Genome sequencing of the rare red list fungi Fomitopsis rosea.</title>
        <authorList>
            <person name="Buettner E."/>
            <person name="Kellner H."/>
        </authorList>
    </citation>
    <scope>NUCLEOTIDE SEQUENCE [LARGE SCALE GENOMIC DNA]</scope>
    <source>
        <strain evidence="10 11">DSM 105464</strain>
    </source>
</reference>
<evidence type="ECO:0000256" key="1">
    <source>
        <dbReference type="ARBA" id="ARBA00001971"/>
    </source>
</evidence>
<dbReference type="GO" id="GO:0005506">
    <property type="term" value="F:iron ion binding"/>
    <property type="evidence" value="ECO:0007669"/>
    <property type="project" value="InterPro"/>
</dbReference>
<keyword evidence="5 9" id="KW-0479">Metal-binding</keyword>
<evidence type="ECO:0000313" key="10">
    <source>
        <dbReference type="EMBL" id="TFY63580.1"/>
    </source>
</evidence>
<dbReference type="STRING" id="34475.A0A4Y9YP12"/>
<dbReference type="GO" id="GO:0020037">
    <property type="term" value="F:heme binding"/>
    <property type="evidence" value="ECO:0007669"/>
    <property type="project" value="InterPro"/>
</dbReference>
<evidence type="ECO:0000313" key="11">
    <source>
        <dbReference type="Proteomes" id="UP000298390"/>
    </source>
</evidence>
<evidence type="ECO:0000256" key="2">
    <source>
        <dbReference type="ARBA" id="ARBA00005179"/>
    </source>
</evidence>